<comment type="subcellular location">
    <subcellularLocation>
        <location evidence="1">Membrane</location>
        <topology evidence="1">Multi-pass membrane protein</topology>
    </subcellularLocation>
</comment>
<evidence type="ECO:0000259" key="7">
    <source>
        <dbReference type="PROSITE" id="PS50850"/>
    </source>
</evidence>
<protein>
    <recommendedName>
        <fullName evidence="7">Major facilitator superfamily (MFS) profile domain-containing protein</fullName>
    </recommendedName>
</protein>
<keyword evidence="2 6" id="KW-0812">Transmembrane</keyword>
<feature type="transmembrane region" description="Helical" evidence="6">
    <location>
        <begin position="426"/>
        <end position="452"/>
    </location>
</feature>
<dbReference type="Pfam" id="PF07690">
    <property type="entry name" value="MFS_1"/>
    <property type="match status" value="1"/>
</dbReference>
<evidence type="ECO:0000313" key="8">
    <source>
        <dbReference type="EMBL" id="EOA87579.1"/>
    </source>
</evidence>
<proteinExistence type="predicted"/>
<dbReference type="InterPro" id="IPR011701">
    <property type="entry name" value="MFS"/>
</dbReference>
<dbReference type="InterPro" id="IPR036259">
    <property type="entry name" value="MFS_trans_sf"/>
</dbReference>
<feature type="transmembrane region" description="Helical" evidence="6">
    <location>
        <begin position="399"/>
        <end position="420"/>
    </location>
</feature>
<dbReference type="PROSITE" id="PS50850">
    <property type="entry name" value="MFS"/>
    <property type="match status" value="1"/>
</dbReference>
<dbReference type="GO" id="GO:0005886">
    <property type="term" value="C:plasma membrane"/>
    <property type="evidence" value="ECO:0007669"/>
    <property type="project" value="TreeGrafter"/>
</dbReference>
<dbReference type="Proteomes" id="UP000016935">
    <property type="component" value="Unassembled WGS sequence"/>
</dbReference>
<feature type="transmembrane region" description="Helical" evidence="6">
    <location>
        <begin position="360"/>
        <end position="379"/>
    </location>
</feature>
<sequence>MGWGILESRRAAMPRGTSIVEVRGKDASNASEEGNTNQSGGPVRSPQPSNDPNDPLNWSLTWKCIHLFVLAFGSAITNATTAMLTPGLEPLTESLKSTEGEVSTWLITAPTFWTSAAAFVAVAGTDIWGRRPFYVYSVVLLALASFAAYFSQTFTMLAIARTAGGLFSAPLFTLLTATISDIFFINQRGRSIAVWNLLLNSGAQVGQIIAGIVTDAFGVDANFLITALIYTALIPVLYFTIFESAYFNRKTESAEQTEYPPEKSEVWSLEDDLKKNEVPRLQTYGEKLALHRGRLSDKSFFKGMIKPLGLISSPIVIYSCFLNATVFLLLVGMSTFMSILLAAPPYDLKPSQIGMTNLPLFLVGLFSGPLFGWMSDASVELLARHNGTRKGMVEPEFRLVLLLLATPVTMVGLLSLGSAFKNSLPLPWILVWSTVTNVGSIGVIQIAISYVIDCHPAHSAQAFASINLISAGAVTVGLNPIIDWLMVVGPLPVFTAMAAAAAIVTVCVLPLYIWGKKIRAWYESAPWAQRLLD</sequence>
<dbReference type="AlphaFoldDB" id="R0KE35"/>
<accession>R0KE35</accession>
<dbReference type="OrthoDB" id="2585655at2759"/>
<evidence type="ECO:0000313" key="9">
    <source>
        <dbReference type="Proteomes" id="UP000016935"/>
    </source>
</evidence>
<dbReference type="InterPro" id="IPR020846">
    <property type="entry name" value="MFS_dom"/>
</dbReference>
<feature type="transmembrane region" description="Helical" evidence="6">
    <location>
        <begin position="64"/>
        <end position="84"/>
    </location>
</feature>
<keyword evidence="9" id="KW-1185">Reference proteome</keyword>
<feature type="transmembrane region" description="Helical" evidence="6">
    <location>
        <begin position="163"/>
        <end position="185"/>
    </location>
</feature>
<feature type="transmembrane region" description="Helical" evidence="6">
    <location>
        <begin position="493"/>
        <end position="514"/>
    </location>
</feature>
<dbReference type="EMBL" id="KB908581">
    <property type="protein sequence ID" value="EOA87579.1"/>
    <property type="molecule type" value="Genomic_DNA"/>
</dbReference>
<dbReference type="GeneID" id="19398115"/>
<name>R0KE35_EXST2</name>
<evidence type="ECO:0000256" key="5">
    <source>
        <dbReference type="SAM" id="MobiDB-lite"/>
    </source>
</evidence>
<keyword evidence="4 6" id="KW-0472">Membrane</keyword>
<evidence type="ECO:0000256" key="3">
    <source>
        <dbReference type="ARBA" id="ARBA00022989"/>
    </source>
</evidence>
<keyword evidence="3 6" id="KW-1133">Transmembrane helix</keyword>
<organism evidence="8 9">
    <name type="scientific">Exserohilum turcicum (strain 28A)</name>
    <name type="common">Northern leaf blight fungus</name>
    <name type="synonym">Setosphaeria turcica</name>
    <dbReference type="NCBI Taxonomy" id="671987"/>
    <lineage>
        <taxon>Eukaryota</taxon>
        <taxon>Fungi</taxon>
        <taxon>Dikarya</taxon>
        <taxon>Ascomycota</taxon>
        <taxon>Pezizomycotina</taxon>
        <taxon>Dothideomycetes</taxon>
        <taxon>Pleosporomycetidae</taxon>
        <taxon>Pleosporales</taxon>
        <taxon>Pleosporineae</taxon>
        <taxon>Pleosporaceae</taxon>
        <taxon>Exserohilum</taxon>
    </lineage>
</organism>
<dbReference type="SUPFAM" id="SSF103473">
    <property type="entry name" value="MFS general substrate transporter"/>
    <property type="match status" value="1"/>
</dbReference>
<evidence type="ECO:0000256" key="6">
    <source>
        <dbReference type="SAM" id="Phobius"/>
    </source>
</evidence>
<feature type="domain" description="Major facilitator superfamily (MFS) profile" evidence="7">
    <location>
        <begin position="66"/>
        <end position="513"/>
    </location>
</feature>
<dbReference type="HOGENOM" id="CLU_008455_13_0_1"/>
<dbReference type="RefSeq" id="XP_008024803.1">
    <property type="nucleotide sequence ID" value="XM_008026612.1"/>
</dbReference>
<evidence type="ECO:0000256" key="1">
    <source>
        <dbReference type="ARBA" id="ARBA00004141"/>
    </source>
</evidence>
<gene>
    <name evidence="8" type="ORF">SETTUDRAFT_161115</name>
</gene>
<evidence type="ECO:0000256" key="4">
    <source>
        <dbReference type="ARBA" id="ARBA00023136"/>
    </source>
</evidence>
<feature type="transmembrane region" description="Helical" evidence="6">
    <location>
        <begin position="197"/>
        <end position="217"/>
    </location>
</feature>
<feature type="compositionally biased region" description="Polar residues" evidence="5">
    <location>
        <begin position="28"/>
        <end position="52"/>
    </location>
</feature>
<feature type="transmembrane region" description="Helical" evidence="6">
    <location>
        <begin position="104"/>
        <end position="124"/>
    </location>
</feature>
<feature type="transmembrane region" description="Helical" evidence="6">
    <location>
        <begin position="315"/>
        <end position="340"/>
    </location>
</feature>
<dbReference type="PANTHER" id="PTHR23502">
    <property type="entry name" value="MAJOR FACILITATOR SUPERFAMILY"/>
    <property type="match status" value="1"/>
</dbReference>
<dbReference type="GO" id="GO:0022857">
    <property type="term" value="F:transmembrane transporter activity"/>
    <property type="evidence" value="ECO:0007669"/>
    <property type="project" value="InterPro"/>
</dbReference>
<feature type="region of interest" description="Disordered" evidence="5">
    <location>
        <begin position="1"/>
        <end position="52"/>
    </location>
</feature>
<dbReference type="eggNOG" id="KOG0255">
    <property type="taxonomic scope" value="Eukaryota"/>
</dbReference>
<reference evidence="8 9" key="2">
    <citation type="journal article" date="2013" name="PLoS Genet.">
        <title>Comparative genome structure, secondary metabolite, and effector coding capacity across Cochliobolus pathogens.</title>
        <authorList>
            <person name="Condon B.J."/>
            <person name="Leng Y."/>
            <person name="Wu D."/>
            <person name="Bushley K.E."/>
            <person name="Ohm R.A."/>
            <person name="Otillar R."/>
            <person name="Martin J."/>
            <person name="Schackwitz W."/>
            <person name="Grimwood J."/>
            <person name="MohdZainudin N."/>
            <person name="Xue C."/>
            <person name="Wang R."/>
            <person name="Manning V.A."/>
            <person name="Dhillon B."/>
            <person name="Tu Z.J."/>
            <person name="Steffenson B.J."/>
            <person name="Salamov A."/>
            <person name="Sun H."/>
            <person name="Lowry S."/>
            <person name="LaButti K."/>
            <person name="Han J."/>
            <person name="Copeland A."/>
            <person name="Lindquist E."/>
            <person name="Barry K."/>
            <person name="Schmutz J."/>
            <person name="Baker S.E."/>
            <person name="Ciuffetti L.M."/>
            <person name="Grigoriev I.V."/>
            <person name="Zhong S."/>
            <person name="Turgeon B.G."/>
        </authorList>
    </citation>
    <scope>NUCLEOTIDE SEQUENCE [LARGE SCALE GENOMIC DNA]</scope>
    <source>
        <strain evidence="9">28A</strain>
    </source>
</reference>
<dbReference type="PANTHER" id="PTHR23502:SF20">
    <property type="entry name" value="TRANSPORTER, PUTATIVE (AFU_ORTHOLOGUE AFUA_6G13880)-RELATED"/>
    <property type="match status" value="1"/>
</dbReference>
<feature type="transmembrane region" description="Helical" evidence="6">
    <location>
        <begin position="464"/>
        <end position="487"/>
    </location>
</feature>
<feature type="transmembrane region" description="Helical" evidence="6">
    <location>
        <begin position="133"/>
        <end position="151"/>
    </location>
</feature>
<evidence type="ECO:0000256" key="2">
    <source>
        <dbReference type="ARBA" id="ARBA00022692"/>
    </source>
</evidence>
<dbReference type="STRING" id="671987.R0KE35"/>
<feature type="transmembrane region" description="Helical" evidence="6">
    <location>
        <begin position="223"/>
        <end position="242"/>
    </location>
</feature>
<reference evidence="8 9" key="1">
    <citation type="journal article" date="2012" name="PLoS Pathog.">
        <title>Diverse lifestyles and strategies of plant pathogenesis encoded in the genomes of eighteen Dothideomycetes fungi.</title>
        <authorList>
            <person name="Ohm R.A."/>
            <person name="Feau N."/>
            <person name="Henrissat B."/>
            <person name="Schoch C.L."/>
            <person name="Horwitz B.A."/>
            <person name="Barry K.W."/>
            <person name="Condon B.J."/>
            <person name="Copeland A.C."/>
            <person name="Dhillon B."/>
            <person name="Glaser F."/>
            <person name="Hesse C.N."/>
            <person name="Kosti I."/>
            <person name="LaButti K."/>
            <person name="Lindquist E.A."/>
            <person name="Lucas S."/>
            <person name="Salamov A.A."/>
            <person name="Bradshaw R.E."/>
            <person name="Ciuffetti L."/>
            <person name="Hamelin R.C."/>
            <person name="Kema G.H.J."/>
            <person name="Lawrence C."/>
            <person name="Scott J.A."/>
            <person name="Spatafora J.W."/>
            <person name="Turgeon B.G."/>
            <person name="de Wit P.J.G.M."/>
            <person name="Zhong S."/>
            <person name="Goodwin S.B."/>
            <person name="Grigoriev I.V."/>
        </authorList>
    </citation>
    <scope>NUCLEOTIDE SEQUENCE [LARGE SCALE GENOMIC DNA]</scope>
    <source>
        <strain evidence="9">28A</strain>
    </source>
</reference>
<dbReference type="Gene3D" id="1.20.1250.20">
    <property type="entry name" value="MFS general substrate transporter like domains"/>
    <property type="match status" value="1"/>
</dbReference>